<dbReference type="EMBL" id="BART01023739">
    <property type="protein sequence ID" value="GAG96165.1"/>
    <property type="molecule type" value="Genomic_DNA"/>
</dbReference>
<dbReference type="AlphaFoldDB" id="X1BME6"/>
<dbReference type="SUPFAM" id="SSF143100">
    <property type="entry name" value="TTHA1013/TTHA0281-like"/>
    <property type="match status" value="1"/>
</dbReference>
<dbReference type="Gene3D" id="3.30.160.250">
    <property type="match status" value="1"/>
</dbReference>
<sequence length="78" mass="9128">MPAIRKKKEIGARFNVLGYKEEDRHIAHCLEIDLVAEGKTPEEARDNLADLIFSYLRFGMEQDIEQFIPHPAPKIYWD</sequence>
<gene>
    <name evidence="1" type="ORF">S01H4_43097</name>
</gene>
<protein>
    <recommendedName>
        <fullName evidence="2">Type II toxin-antitoxin system HicB family antitoxin</fullName>
    </recommendedName>
</protein>
<dbReference type="InterPro" id="IPR035069">
    <property type="entry name" value="TTHA1013/TTHA0281-like"/>
</dbReference>
<accession>X1BME6</accession>
<name>X1BME6_9ZZZZ</name>
<reference evidence="1" key="1">
    <citation type="journal article" date="2014" name="Front. Microbiol.">
        <title>High frequency of phylogenetically diverse reductive dehalogenase-homologous genes in deep subseafloor sedimentary metagenomes.</title>
        <authorList>
            <person name="Kawai M."/>
            <person name="Futagami T."/>
            <person name="Toyoda A."/>
            <person name="Takaki Y."/>
            <person name="Nishi S."/>
            <person name="Hori S."/>
            <person name="Arai W."/>
            <person name="Tsubouchi T."/>
            <person name="Morono Y."/>
            <person name="Uchiyama I."/>
            <person name="Ito T."/>
            <person name="Fujiyama A."/>
            <person name="Inagaki F."/>
            <person name="Takami H."/>
        </authorList>
    </citation>
    <scope>NUCLEOTIDE SEQUENCE</scope>
    <source>
        <strain evidence="1">Expedition CK06-06</strain>
    </source>
</reference>
<comment type="caution">
    <text evidence="1">The sequence shown here is derived from an EMBL/GenBank/DDBJ whole genome shotgun (WGS) entry which is preliminary data.</text>
</comment>
<proteinExistence type="predicted"/>
<evidence type="ECO:0008006" key="2">
    <source>
        <dbReference type="Google" id="ProtNLM"/>
    </source>
</evidence>
<organism evidence="1">
    <name type="scientific">marine sediment metagenome</name>
    <dbReference type="NCBI Taxonomy" id="412755"/>
    <lineage>
        <taxon>unclassified sequences</taxon>
        <taxon>metagenomes</taxon>
        <taxon>ecological metagenomes</taxon>
    </lineage>
</organism>
<feature type="non-terminal residue" evidence="1">
    <location>
        <position position="78"/>
    </location>
</feature>
<evidence type="ECO:0000313" key="1">
    <source>
        <dbReference type="EMBL" id="GAG96165.1"/>
    </source>
</evidence>